<comment type="similarity">
    <text evidence="4">Belongs to the class-I pyridoxal-phosphate-dependent aminotransferase family.</text>
</comment>
<evidence type="ECO:0000256" key="1">
    <source>
        <dbReference type="ARBA" id="ARBA00001933"/>
    </source>
</evidence>
<dbReference type="InterPro" id="IPR015422">
    <property type="entry name" value="PyrdxlP-dep_Trfase_small"/>
</dbReference>
<comment type="caution">
    <text evidence="6">The sequence shown here is derived from an EMBL/GenBank/DDBJ whole genome shotgun (WGS) entry which is preliminary data.</text>
</comment>
<dbReference type="InterPro" id="IPR004839">
    <property type="entry name" value="Aminotransferase_I/II_large"/>
</dbReference>
<dbReference type="InterPro" id="IPR004838">
    <property type="entry name" value="NHTrfase_class1_PyrdxlP-BS"/>
</dbReference>
<name>A0A937W711_UNCTE</name>
<dbReference type="InterPro" id="IPR015424">
    <property type="entry name" value="PyrdxlP-dep_Trfase"/>
</dbReference>
<dbReference type="SUPFAM" id="SSF53383">
    <property type="entry name" value="PLP-dependent transferases"/>
    <property type="match status" value="1"/>
</dbReference>
<accession>A0A937W711</accession>
<feature type="domain" description="Aminotransferase class I/classII large" evidence="5">
    <location>
        <begin position="31"/>
        <end position="370"/>
    </location>
</feature>
<evidence type="ECO:0000256" key="3">
    <source>
        <dbReference type="ARBA" id="ARBA00022679"/>
    </source>
</evidence>
<evidence type="ECO:0000259" key="5">
    <source>
        <dbReference type="Pfam" id="PF00155"/>
    </source>
</evidence>
<gene>
    <name evidence="6" type="ORF">FJZ47_21010</name>
</gene>
<dbReference type="EMBL" id="VGLS01000841">
    <property type="protein sequence ID" value="MBM3226252.1"/>
    <property type="molecule type" value="Genomic_DNA"/>
</dbReference>
<dbReference type="EC" id="2.6.1.-" evidence="4"/>
<evidence type="ECO:0000256" key="2">
    <source>
        <dbReference type="ARBA" id="ARBA00022576"/>
    </source>
</evidence>
<organism evidence="6 7">
    <name type="scientific">Tectimicrobiota bacterium</name>
    <dbReference type="NCBI Taxonomy" id="2528274"/>
    <lineage>
        <taxon>Bacteria</taxon>
        <taxon>Pseudomonadati</taxon>
        <taxon>Nitrospinota/Tectimicrobiota group</taxon>
        <taxon>Candidatus Tectimicrobiota</taxon>
    </lineage>
</organism>
<evidence type="ECO:0000313" key="6">
    <source>
        <dbReference type="EMBL" id="MBM3226252.1"/>
    </source>
</evidence>
<dbReference type="GO" id="GO:0030170">
    <property type="term" value="F:pyridoxal phosphate binding"/>
    <property type="evidence" value="ECO:0007669"/>
    <property type="project" value="InterPro"/>
</dbReference>
<reference evidence="6" key="1">
    <citation type="submission" date="2019-03" db="EMBL/GenBank/DDBJ databases">
        <title>Lake Tanganyika Metagenome-Assembled Genomes (MAGs).</title>
        <authorList>
            <person name="Tran P."/>
        </authorList>
    </citation>
    <scope>NUCLEOTIDE SEQUENCE</scope>
    <source>
        <strain evidence="6">K_DeepCast_65m_m2_066</strain>
    </source>
</reference>
<keyword evidence="2 4" id="KW-0032">Aminotransferase</keyword>
<dbReference type="AlphaFoldDB" id="A0A937W711"/>
<dbReference type="Gene3D" id="3.90.1150.10">
    <property type="entry name" value="Aspartate Aminotransferase, domain 1"/>
    <property type="match status" value="1"/>
</dbReference>
<dbReference type="InterPro" id="IPR050881">
    <property type="entry name" value="LL-DAP_aminotransferase"/>
</dbReference>
<sequence length="388" mass="43917">MQKFARIDRLPPYVFAIVDELKMQARRAGEDIIDFGMGNPDNPPPQSIIDKLCEAAKNPKNHRYSASRGIAKLRMAIAQYYERRFGVELDHESEVVTTIGVKEGFSHLMWATVNPGDVVMVPTPAYPIHIYGPIFANGDVLHFPFSSPEELLHDMQEAYKRHWPRPKILILNFPHNPTTSCVDLDFFRQVVDFARAEGILVVHDFAYADLVFDGYKAPSLLQVPGAKEVGVEFFSMSKSFNMPGWRVGFAVGNPTLVGALRKMKSYLDYGIFQPLQIASIIALNELEHEADVICDMYQQRRDVLVQGLQRLGWPVHMPRGTMFVWAPIPEQYRAMGSLEFSKHVLKEAKVAVAPGIGFGEGGDHYVRFALIENAQRTRQALRGLRRLF</sequence>
<dbReference type="InterPro" id="IPR015421">
    <property type="entry name" value="PyrdxlP-dep_Trfase_major"/>
</dbReference>
<dbReference type="Proteomes" id="UP000712673">
    <property type="component" value="Unassembled WGS sequence"/>
</dbReference>
<evidence type="ECO:0000313" key="7">
    <source>
        <dbReference type="Proteomes" id="UP000712673"/>
    </source>
</evidence>
<proteinExistence type="inferred from homology"/>
<evidence type="ECO:0000256" key="4">
    <source>
        <dbReference type="RuleBase" id="RU000481"/>
    </source>
</evidence>
<comment type="cofactor">
    <cofactor evidence="1 4">
        <name>pyridoxal 5'-phosphate</name>
        <dbReference type="ChEBI" id="CHEBI:597326"/>
    </cofactor>
</comment>
<dbReference type="Pfam" id="PF00155">
    <property type="entry name" value="Aminotran_1_2"/>
    <property type="match status" value="1"/>
</dbReference>
<dbReference type="PANTHER" id="PTHR42832">
    <property type="entry name" value="AMINO ACID AMINOTRANSFERASE"/>
    <property type="match status" value="1"/>
</dbReference>
<dbReference type="Gene3D" id="3.40.640.10">
    <property type="entry name" value="Type I PLP-dependent aspartate aminotransferase-like (Major domain)"/>
    <property type="match status" value="1"/>
</dbReference>
<protein>
    <recommendedName>
        <fullName evidence="4">Aminotransferase</fullName>
        <ecNumber evidence="4">2.6.1.-</ecNumber>
    </recommendedName>
</protein>
<dbReference type="PANTHER" id="PTHR42832:SF1">
    <property type="entry name" value="GLUTAMATE-PYRUVATE AMINOTRANSFERASE ALAC"/>
    <property type="match status" value="1"/>
</dbReference>
<dbReference type="GO" id="GO:0008483">
    <property type="term" value="F:transaminase activity"/>
    <property type="evidence" value="ECO:0007669"/>
    <property type="project" value="UniProtKB-KW"/>
</dbReference>
<dbReference type="CDD" id="cd00609">
    <property type="entry name" value="AAT_like"/>
    <property type="match status" value="1"/>
</dbReference>
<dbReference type="PROSITE" id="PS00105">
    <property type="entry name" value="AA_TRANSFER_CLASS_1"/>
    <property type="match status" value="1"/>
</dbReference>
<keyword evidence="3 4" id="KW-0808">Transferase</keyword>